<gene>
    <name evidence="4" type="ORF">NX772_03740</name>
</gene>
<keyword evidence="1" id="KW-1133">Transmembrane helix</keyword>
<dbReference type="InterPro" id="IPR003156">
    <property type="entry name" value="DHHA1_dom"/>
</dbReference>
<dbReference type="Gene3D" id="3.10.310.30">
    <property type="match status" value="1"/>
</dbReference>
<dbReference type="InterPro" id="IPR014528">
    <property type="entry name" value="GdpP/PdeA"/>
</dbReference>
<organism evidence="4 5">
    <name type="scientific">Mesomycoplasma molare</name>
    <dbReference type="NCBI Taxonomy" id="171288"/>
    <lineage>
        <taxon>Bacteria</taxon>
        <taxon>Bacillati</taxon>
        <taxon>Mycoplasmatota</taxon>
        <taxon>Mycoplasmoidales</taxon>
        <taxon>Metamycoplasmataceae</taxon>
        <taxon>Mesomycoplasma</taxon>
    </lineage>
</organism>
<dbReference type="Gene3D" id="3.90.1640.10">
    <property type="entry name" value="inorganic pyrophosphatase (n-terminal core)"/>
    <property type="match status" value="1"/>
</dbReference>
<feature type="transmembrane region" description="Helical" evidence="1">
    <location>
        <begin position="7"/>
        <end position="31"/>
    </location>
</feature>
<dbReference type="SUPFAM" id="SSF64182">
    <property type="entry name" value="DHH phosphoesterases"/>
    <property type="match status" value="1"/>
</dbReference>
<evidence type="ECO:0000313" key="5">
    <source>
        <dbReference type="Proteomes" id="UP001058364"/>
    </source>
</evidence>
<dbReference type="RefSeq" id="WP_036450367.1">
    <property type="nucleotide sequence ID" value="NZ_CP103423.1"/>
</dbReference>
<reference evidence="4" key="1">
    <citation type="submission" date="2022-08" db="EMBL/GenBank/DDBJ databases">
        <title>Complete genome sequence of Mycoplasma molare type strain H 542.</title>
        <authorList>
            <person name="Spergser J."/>
        </authorList>
    </citation>
    <scope>NUCLEOTIDE SEQUENCE</scope>
    <source>
        <strain evidence="4">H 542</strain>
    </source>
</reference>
<evidence type="ECO:0000259" key="3">
    <source>
        <dbReference type="Pfam" id="PF02272"/>
    </source>
</evidence>
<dbReference type="InterPro" id="IPR038763">
    <property type="entry name" value="DHH_sf"/>
</dbReference>
<accession>A0ABY5TU31</accession>
<evidence type="ECO:0000256" key="1">
    <source>
        <dbReference type="SAM" id="Phobius"/>
    </source>
</evidence>
<dbReference type="InterPro" id="IPR051319">
    <property type="entry name" value="Oligoribo/pAp-PDE_c-di-AMP_PDE"/>
</dbReference>
<dbReference type="PIRSF" id="PIRSF026583">
    <property type="entry name" value="YybT"/>
    <property type="match status" value="1"/>
</dbReference>
<keyword evidence="1" id="KW-0812">Transmembrane</keyword>
<feature type="domain" description="DDH" evidence="2">
    <location>
        <begin position="346"/>
        <end position="513"/>
    </location>
</feature>
<dbReference type="Proteomes" id="UP001058364">
    <property type="component" value="Chromosome"/>
</dbReference>
<sequence length="673" mass="76936">MNKKAKIWFYFLINLVYMLLFLITFIVLYHLKLISSFLLFGLFIFLLISSLIGLLWILWKFLHKTSKIHSSLYKYIDEVIDENNLGLILHATNGKIIWISSFIKKRFPENWIGKNIDDVFKKGTKINEENITGDGEIYSDKGYVYSLKRYRDKNAISIRDITLYDNVLQNYSKEKIVIGEIEIDNFQLLVSTLGEEDLFKVKTFVINSLDDLTKTYNFSYRQYIEGKFWVVTNYETFSKLRNKNFNMFNEKEIELNNFGYETKQMISLSAGFVYGINDISKLNQLAKDAIMYSKTRGGNQITVFKYGDKPMVYGSNSEINSSTSRSELNYISKNLLAVLSNPEVENIILYGHKNSDLDALGSCFALGQFLVNYAKHKYNLTKNMYIQNVTFDSTAFHFLETNSDFLDKKMFIKPSMANKYTNKNTLIIVLDTAEETRIENPNAFINADPKKIFIFDHHRVVSGRPEFLSKGNDYIDTMASSASEIVTEIIALNSNREYKFLSPFAAQMLLNGIYLDTNQFKKSTSMKTFNAASILSLWGAESTKSIETLKISEKIFNIINKISQKSEEVKPGFFLSYTNEEIDLDVVSMAADFMLNIQGRKATFVIAKVVGKEKYKMSARGINNTNVQIIAEAVGGGGHFSAAAAESTTESLEEFVDNIRQAIVSVRNESNNN</sequence>
<feature type="transmembrane region" description="Helical" evidence="1">
    <location>
        <begin position="37"/>
        <end position="59"/>
    </location>
</feature>
<evidence type="ECO:0000313" key="4">
    <source>
        <dbReference type="EMBL" id="UWD34168.1"/>
    </source>
</evidence>
<protein>
    <submittedName>
        <fullName evidence="4">DHHA1 domain-containing protein</fullName>
    </submittedName>
</protein>
<proteinExistence type="predicted"/>
<feature type="domain" description="DHHA1" evidence="3">
    <location>
        <begin position="575"/>
        <end position="663"/>
    </location>
</feature>
<keyword evidence="5" id="KW-1185">Reference proteome</keyword>
<dbReference type="Pfam" id="PF01368">
    <property type="entry name" value="DHH"/>
    <property type="match status" value="1"/>
</dbReference>
<name>A0ABY5TU31_9BACT</name>
<dbReference type="EMBL" id="CP103423">
    <property type="protein sequence ID" value="UWD34168.1"/>
    <property type="molecule type" value="Genomic_DNA"/>
</dbReference>
<keyword evidence="1" id="KW-0472">Membrane</keyword>
<evidence type="ECO:0000259" key="2">
    <source>
        <dbReference type="Pfam" id="PF01368"/>
    </source>
</evidence>
<dbReference type="Pfam" id="PF02272">
    <property type="entry name" value="DHHA1"/>
    <property type="match status" value="1"/>
</dbReference>
<dbReference type="PANTHER" id="PTHR47618:SF2">
    <property type="entry name" value="CYCLIC-DI-AMP PHOSPHODIESTERASE GDPP"/>
    <property type="match status" value="1"/>
</dbReference>
<dbReference type="Pfam" id="PF24898">
    <property type="entry name" value="GGDEF_GdpP"/>
    <property type="match status" value="1"/>
</dbReference>
<dbReference type="InterPro" id="IPR001667">
    <property type="entry name" value="DDH_dom"/>
</dbReference>
<dbReference type="PANTHER" id="PTHR47618">
    <property type="entry name" value="BIFUNCTIONAL OLIGORIBONUCLEASE AND PAP PHOSPHATASE NRNA"/>
    <property type="match status" value="1"/>
</dbReference>